<dbReference type="InterPro" id="IPR014043">
    <property type="entry name" value="Acyl_transferase_dom"/>
</dbReference>
<dbReference type="Pfam" id="PF00550">
    <property type="entry name" value="PP-binding"/>
    <property type="match status" value="2"/>
</dbReference>
<evidence type="ECO:0000256" key="7">
    <source>
        <dbReference type="ARBA" id="ARBA00023268"/>
    </source>
</evidence>
<evidence type="ECO:0000256" key="2">
    <source>
        <dbReference type="ARBA" id="ARBA00004792"/>
    </source>
</evidence>
<dbReference type="Gene3D" id="1.10.1200.10">
    <property type="entry name" value="ACP-like"/>
    <property type="match status" value="2"/>
</dbReference>
<dbReference type="InterPro" id="IPR016036">
    <property type="entry name" value="Malonyl_transacylase_ACP-bd"/>
</dbReference>
<name>A0ABP5RXK4_9ACTN</name>
<evidence type="ECO:0000256" key="4">
    <source>
        <dbReference type="ARBA" id="ARBA00022553"/>
    </source>
</evidence>
<sequence>MDQEKLLDYLKRVTADLHQTRQRLREAESGDSEPIALVSMSCRFAGGVNSPEELWQLVAEGRDAIGDFPTDRGWDVESLFDEDPEKQGTSYTRQGGFLYGAPEFDAAFFGISPRETLGMDPQQRLLLEASWEVLERAGIDPTSLKGSRTGVFAGTNGQDYGDLLYDVPEGVEGYTLTGNSAAVLSGRVSYTFGLEGPAVTVDTACSSSLVALHLAVQALRQRECSLALAGGVTVMSSPRAFIQFSRQRGLAADGRCKSFAAAADGTGWGEGVGMLLLERLSDAQRNGHPVLAVIRGSAVNQDGASNGLTAPNGPSQQRVIRQALASAGLTPAQVDVVEAHGTGTVLGDPIEAQALLATYGLERPQDQPLWLGSVKSNLGHTQAAAGVAGVIKMVMAMRHGTLPKTLHVDERSPHVDWSSGGVALLEQARPWPETGEPRRAGISSFGVSGTNAHTIIEQAPEQAVESEERQPAAGLLPHLVSARTAVALRAQAARLRAHLDTVPDLAQADLAHSLATTRAALDHRAAVLATDRAELLAGLDALAAGEDAPNLVQGVAAADGRTAFLFTGQGSQRAGMGQELYREFPAFAAAFDEVCAAFDAHLERPLREVVFGGEELDQTGYTQPALFAVEVALFRLVESWGLTPDFLAGHSIGELAAAHVAGVWSLADAAALVAARGRLMQQLPAGGAMVAIEAAEDEVLPLLTAEVGIAAVNGPTALVVSGAEGEVLAVAGHFEELGRKTKRLTVSHAFHSPLMDGMLDAFRKVAEGLEYRPARLPIVSTVTGASLSAEELGSPDYWVRHVREAVRFLDAVRRLDDSGVTTYLELGPDGVLTGMAQHCLAEDRDGVALVPALRAGRPERQSLLTALARVHVHGAAPDWQAVSADWGGSRVALPTYAFQRRRHWPEPPAGWLGDITSAGLGAADHPLLGAAVALADADGVLFTGLLSLQTHPWLADHAVMGTVLLPGTAFVELAIRAGDHVGCHRLAELTLEAPLVLPERGAVQLQLAVGEADATGSRSFTLHSRPEPEDGAVRTAEHAWTRHATGVLATAGRSGEPLGQDSWPPAGAVPVETEGLYDYLAEAGFGYGPVFQGLRAAWQSGDEIFADVRLPEQAKADARLFGLHPALLDAALHGVGMGTLLRPSESGRLPFAWSGVTLHASGADTLRVRLAPAGEDAVTVTVADATGAPVATVEKLLLRPVSAAQVHAARAVHHESLFTVEWQPAPLAGPDASFDRWALLGEDTLGLGLPAHTDPALRPETVLTVVPTEPGEGAEAVHAAVRRALVLVQEWLADERFADARLVLATCGAMAVAPGEDVTDLGAAAVWGLVRSAQSEHPDRLVLVDLDADERSRQALAAAVAAGEPQLALRGGAVHVPRLARVTAADGETPAFAPEGTVLVTGATGTLGALVARHLVTAHGVRRLLLVSRRGVEAAGAPELLAELAESGAEVTLASCDVADRAALAALLAEHRPTAVVHTAGVLDDGIVSSLTPERVDTVLRPKADAAWHLHELTKDQNLSAFVLFSAAAGTLGGPGQANYAAANAFLDALAHHRRAAGLPATALAWGLWAERSGMTGTLDSADLDRINRAGVAALSSREGLSLLDTATALGGAAYVPMRLDLAALRGQAASPALPALLRGLVRTPARRTAQAADAGEGGFAQQLATIPAAERAKALLALVAAHVAGVLGHAGADAIEPQLAFKELGFDSLTAVELRNRLNAATGLRLPATLVFDYPTPAALAEQLGGELLGSVEAVAAAAATTAAGDDDPIAIIGMACRYPGGVTSPEDLWRLVSEGGDGISDFPADRGWDLDALYDADPERQGTSYAQQGGFLHDASAFDPTFFGINPREALAMDPQQRLLLEASWEAFERAGIDPTSLRGSRTGVFAGVMYHDYVSRLPAIPEGVEGYLGTGSSGSVASGRVSYTFGLEGPAVTVDTACSSSLVALHLASQALRSGECTLALAGGVTVMSTPDTFVDFSRQRGLAADGRCKSFSADADGTSWAEGVGMLLVERLSDARRNGHPVLAVVRGTAVNQDGASNGLTAPNGPSQQRVIRQALANAGLSADQVDAVEAHGTGTTLGDPIEAQALLATYGQEHAEDRPLWLGSIKSNLGHTQAAAGAAGVIKMVMAMRHGELPQTLHVSEPSPHVDWSAGAVSLLTEAKPWPETGQPRRAGVSSFGVSGTNAHAIIEQAPAQDTGQSSRPETRPGTVAWVLSAKTREALNAQAARLHQQLADSRIDLADIGWSLATTRARLEQRAAVVGSDPAELLRGLEALARGASAGNLVEGLAAVGTGRAAFLFAGQGSQRAGMGAELYDTYPAFADVFDAVCAELDGYLERPLREVVFGGEELDQTGYTQPALFAVEVALFRLVESWGVRPDFLAGHSIGEIAAAHVAGVLSLADAAKLVAARGRLMQQLPTGGAMVAVQAAEADVLPLLTDDLGIAAVNGPTSVVISGAEASALEVAEQLAAQGRKTKRLTVSHAFHSPLMEPMLAEFREVVEGLTFAEPRIPIVSTLTGSITDELHSAEYWVRHVREAVRFRDAVQALEREGVRTFLELGPDGTLSAMGQECVSEDAVFTPVLRRDRAEAQSFTTALAQLHVRGVEPDWQAVFAGTGAQRVDLPTYAFQRERYWLEAPALWAVDVASAGLVAPEHPLLGAAAPLAESDGYLFTGRLSLDTHPWLADHAVSGTVLLPGTAFVELAVRAGDQVGCDRLAELTLEAPLVLPETGARQFQLWVNPADESGTRPFSLYSRAEDSDPDEPWTRHASGALADGVQDQEPADLTVWPPADATAVEVTGLYERLAGGGFAYGPTFQGLSAAWQRGEEIFAEVTLPQHAESDGSLFGVHPALLDAALHGTFLQQTGAEQGRLPFAWSGVTLHAAGATTLRVRITPQGTDSVALALADGTGAPVATVESLVLRPVATEQLRGARAAHHDSLFEVEWTALPATAGTAGRWAVVQGTELSADLRKAGIETEEYADLAALAAAVKAGAPAPDTVLVPFVPAERTTAAPTADAVRAATHRSLALAQAWLADGSFGEARLVLVTRGAVATAAGEELADLSQAAVWGLIRSAQSENPDRFVLLDLDTAESSIAAVPGALAATETELAIRQGTCHAARLARIPVDAALTPPEDAVAWRLGIPVKGTLENLRLIEFPAAAAPLDPGYIRIGVRATGLNFRDVLNALGMYPGNAGLLGLEGAGVVLEVGPGVTDLAVGDRVFGMLSGGFAPVTVTDRRMVAKMPEEWTYPEAASVPVVFLTAYYALIDLADLRAGESILVHAAAGGVGMAAVQLARHLGAEVYGTASPGKWGTLRDLGLDDRHIASSRDLAFEQSFLAATGGRGVDVVLDSLAREFVDASLRLLPGGGRFVEMGKTDIRDPEHVAAEHPGVRYRAFDLIEAGPDRINEMLTAVIALFEQGALRHLPVTAWDIRRAPEAFRHVSQAKHIGKVVITVPAPLDPQGTVLVTGATGTLGALVARHLVTEHGARRLLLTSRRGLRAPGAPELAAELEQLGAEVTVAACDAADRDALAALLAELAHPLTAVVHTAGVIDDGVVASLTPDRVDTVLRPKVDAALNLHELTASADLAAFVLFSSVAGTFGGAGQGNYAAANAFLDALARQRSASGLPGLSLAWGLWAESSGMTGTLSEADLQRMARGGITPLASAQGLALLDTAATVGRPALAPMGLDVAGLRNHADPAAVPPLLRGLVRTPVRRAVRAAAAGAAEGPSLEQRLAGLGEEERRKLLLELVCTQVAAVLGHPGPEAVEPERAFKELGFDSLTGVELRNRMNAATGLRFSATLVFDHPTPAALAELLLAETAPAAPAEPLLAELDRLEAAFDAAPAPDGEARTALAARLQALLGRLSAGAATEPAAPAVDTEQLKGASDEELFAFIHEQLGRSQADG</sequence>
<dbReference type="SMART" id="SM00823">
    <property type="entry name" value="PKS_PP"/>
    <property type="match status" value="2"/>
</dbReference>
<dbReference type="PROSITE" id="PS00606">
    <property type="entry name" value="KS3_1"/>
    <property type="match status" value="2"/>
</dbReference>
<dbReference type="CDD" id="cd08956">
    <property type="entry name" value="KR_3_FAS_SDR_x"/>
    <property type="match status" value="2"/>
</dbReference>
<evidence type="ECO:0000259" key="12">
    <source>
        <dbReference type="PROSITE" id="PS52019"/>
    </source>
</evidence>
<keyword evidence="4" id="KW-0597">Phosphoprotein</keyword>
<dbReference type="SUPFAM" id="SSF53901">
    <property type="entry name" value="Thiolase-like"/>
    <property type="match status" value="2"/>
</dbReference>
<dbReference type="InterPro" id="IPR016035">
    <property type="entry name" value="Acyl_Trfase/lysoPLipase"/>
</dbReference>
<dbReference type="InterPro" id="IPR049900">
    <property type="entry name" value="PKS_mFAS_DH"/>
</dbReference>
<dbReference type="Gene3D" id="3.10.129.110">
    <property type="entry name" value="Polyketide synthase dehydratase"/>
    <property type="match status" value="2"/>
</dbReference>
<keyword evidence="5" id="KW-0808">Transferase</keyword>
<dbReference type="Pfam" id="PF02801">
    <property type="entry name" value="Ketoacyl-synt_C"/>
    <property type="match status" value="2"/>
</dbReference>
<feature type="region of interest" description="C-terminal hotdog fold" evidence="9">
    <location>
        <begin position="2795"/>
        <end position="2932"/>
    </location>
</feature>
<dbReference type="InterPro" id="IPR020843">
    <property type="entry name" value="ER"/>
</dbReference>
<dbReference type="Pfam" id="PF08990">
    <property type="entry name" value="Docking"/>
    <property type="match status" value="1"/>
</dbReference>
<dbReference type="InterPro" id="IPR002364">
    <property type="entry name" value="Quin_OxRdtase/zeta-crystal_CS"/>
</dbReference>
<dbReference type="InterPro" id="IPR042104">
    <property type="entry name" value="PKS_dehydratase_sf"/>
</dbReference>
<dbReference type="RefSeq" id="WP_425557872.1">
    <property type="nucleotide sequence ID" value="NZ_BAAATR010000073.1"/>
</dbReference>
<dbReference type="PANTHER" id="PTHR43775:SF51">
    <property type="entry name" value="INACTIVE PHENOLPHTHIOCEROL SYNTHESIS POLYKETIDE SYNTHASE TYPE I PKS1-RELATED"/>
    <property type="match status" value="1"/>
</dbReference>
<feature type="region of interest" description="N-terminal hotdog fold" evidence="9">
    <location>
        <begin position="2657"/>
        <end position="2782"/>
    </location>
</feature>
<dbReference type="PROSITE" id="PS50065">
    <property type="entry name" value="HMG_COA_REDUCTASE_4"/>
    <property type="match status" value="1"/>
</dbReference>
<dbReference type="Gene3D" id="3.40.47.10">
    <property type="match status" value="2"/>
</dbReference>
<dbReference type="Gene3D" id="3.40.366.10">
    <property type="entry name" value="Malonyl-Coenzyme A Acyl Carrier Protein, domain 2"/>
    <property type="match status" value="2"/>
</dbReference>
<keyword evidence="6" id="KW-0045">Antibiotic biosynthesis</keyword>
<dbReference type="InterPro" id="IPR006162">
    <property type="entry name" value="Ppantetheine_attach_site"/>
</dbReference>
<feature type="active site" description="Proton acceptor; for dehydratase activity" evidence="9">
    <location>
        <position position="957"/>
    </location>
</feature>
<dbReference type="Pfam" id="PF16197">
    <property type="entry name" value="KAsynt_C_assoc"/>
    <property type="match status" value="2"/>
</dbReference>
<evidence type="ECO:0000256" key="9">
    <source>
        <dbReference type="PROSITE-ProRule" id="PRU01363"/>
    </source>
</evidence>
<dbReference type="SMART" id="SM00822">
    <property type="entry name" value="PKS_KR"/>
    <property type="match status" value="2"/>
</dbReference>
<organism evidence="13 14">
    <name type="scientific">Kitasatospora cystarginea</name>
    <dbReference type="NCBI Taxonomy" id="58350"/>
    <lineage>
        <taxon>Bacteria</taxon>
        <taxon>Bacillati</taxon>
        <taxon>Actinomycetota</taxon>
        <taxon>Actinomycetes</taxon>
        <taxon>Kitasatosporales</taxon>
        <taxon>Streptomycetaceae</taxon>
        <taxon>Kitasatospora</taxon>
    </lineage>
</organism>
<feature type="domain" description="PKS/mFAS DH" evidence="12">
    <location>
        <begin position="2657"/>
        <end position="2932"/>
    </location>
</feature>
<feature type="active site" description="Proton acceptor; for dehydratase activity" evidence="9">
    <location>
        <position position="2689"/>
    </location>
</feature>
<dbReference type="CDD" id="cd00833">
    <property type="entry name" value="PKS"/>
    <property type="match status" value="2"/>
</dbReference>
<dbReference type="InterPro" id="IPR009081">
    <property type="entry name" value="PP-bd_ACP"/>
</dbReference>
<feature type="domain" description="Ketosynthase family 3 (KS3)" evidence="11">
    <location>
        <begin position="1768"/>
        <end position="2194"/>
    </location>
</feature>
<keyword evidence="3" id="KW-0596">Phosphopantetheine</keyword>
<dbReference type="Pfam" id="PF21089">
    <property type="entry name" value="PKS_DH_N"/>
    <property type="match status" value="2"/>
</dbReference>
<evidence type="ECO:0000256" key="5">
    <source>
        <dbReference type="ARBA" id="ARBA00022679"/>
    </source>
</evidence>
<dbReference type="SUPFAM" id="SSF55048">
    <property type="entry name" value="Probable ACP-binding domain of malonyl-CoA ACP transacylase"/>
    <property type="match status" value="2"/>
</dbReference>
<dbReference type="InterPro" id="IPR036736">
    <property type="entry name" value="ACP-like_sf"/>
</dbReference>
<dbReference type="Proteomes" id="UP001500305">
    <property type="component" value="Unassembled WGS sequence"/>
</dbReference>
<dbReference type="Pfam" id="PF00698">
    <property type="entry name" value="Acyl_transf_1"/>
    <property type="match status" value="2"/>
</dbReference>
<accession>A0ABP5RXK4</accession>
<dbReference type="Pfam" id="PF14765">
    <property type="entry name" value="PS-DH"/>
    <property type="match status" value="2"/>
</dbReference>
<dbReference type="InterPro" id="IPR018201">
    <property type="entry name" value="Ketoacyl_synth_AS"/>
</dbReference>
<dbReference type="PROSITE" id="PS00012">
    <property type="entry name" value="PHOSPHOPANTETHEINE"/>
    <property type="match status" value="2"/>
</dbReference>
<reference evidence="14" key="1">
    <citation type="journal article" date="2019" name="Int. J. Syst. Evol. Microbiol.">
        <title>The Global Catalogue of Microorganisms (GCM) 10K type strain sequencing project: providing services to taxonomists for standard genome sequencing and annotation.</title>
        <authorList>
            <consortium name="The Broad Institute Genomics Platform"/>
            <consortium name="The Broad Institute Genome Sequencing Center for Infectious Disease"/>
            <person name="Wu L."/>
            <person name="Ma J."/>
        </authorList>
    </citation>
    <scope>NUCLEOTIDE SEQUENCE [LARGE SCALE GENOMIC DNA]</scope>
    <source>
        <strain evidence="14">JCM 7356</strain>
    </source>
</reference>
<dbReference type="Pfam" id="PF08659">
    <property type="entry name" value="KR"/>
    <property type="match status" value="2"/>
</dbReference>
<evidence type="ECO:0000259" key="10">
    <source>
        <dbReference type="PROSITE" id="PS50075"/>
    </source>
</evidence>
<dbReference type="InterPro" id="IPR057326">
    <property type="entry name" value="KR_dom"/>
</dbReference>
<dbReference type="InterPro" id="IPR049551">
    <property type="entry name" value="PKS_DH_C"/>
</dbReference>
<evidence type="ECO:0000313" key="14">
    <source>
        <dbReference type="Proteomes" id="UP001500305"/>
    </source>
</evidence>
<dbReference type="PROSITE" id="PS50075">
    <property type="entry name" value="CARRIER"/>
    <property type="match status" value="2"/>
</dbReference>
<dbReference type="PROSITE" id="PS52019">
    <property type="entry name" value="PKS_MFAS_DH"/>
    <property type="match status" value="2"/>
</dbReference>
<dbReference type="InterPro" id="IPR013154">
    <property type="entry name" value="ADH-like_N"/>
</dbReference>
<dbReference type="Gene3D" id="3.30.70.3290">
    <property type="match status" value="2"/>
</dbReference>
<dbReference type="InterPro" id="IPR014031">
    <property type="entry name" value="Ketoacyl_synth_C"/>
</dbReference>
<dbReference type="Pfam" id="PF22953">
    <property type="entry name" value="SpnB_Rossmann"/>
    <property type="match status" value="2"/>
</dbReference>
<protein>
    <submittedName>
        <fullName evidence="13">Type I polyketide synthase</fullName>
    </submittedName>
</protein>
<comment type="cofactor">
    <cofactor evidence="1">
        <name>pantetheine 4'-phosphate</name>
        <dbReference type="ChEBI" id="CHEBI:47942"/>
    </cofactor>
</comment>
<keyword evidence="8" id="KW-0012">Acyltransferase</keyword>
<dbReference type="SMART" id="SM00827">
    <property type="entry name" value="PKS_AT"/>
    <property type="match status" value="2"/>
</dbReference>
<gene>
    <name evidence="13" type="ORF">GCM10010430_77710</name>
</gene>
<comment type="caution">
    <text evidence="13">The sequence shown here is derived from an EMBL/GenBank/DDBJ whole genome shotgun (WGS) entry which is preliminary data.</text>
</comment>
<feature type="domain" description="Ketosynthase family 3 (KS3)" evidence="11">
    <location>
        <begin position="32"/>
        <end position="458"/>
    </location>
</feature>
<dbReference type="InterPro" id="IPR032821">
    <property type="entry name" value="PKS_assoc"/>
</dbReference>
<dbReference type="InterPro" id="IPR013968">
    <property type="entry name" value="PKS_KR"/>
</dbReference>
<dbReference type="SMART" id="SM00825">
    <property type="entry name" value="PKS_KS"/>
    <property type="match status" value="2"/>
</dbReference>
<comment type="pathway">
    <text evidence="2">Antibiotic biosynthesis.</text>
</comment>
<feature type="active site" description="Proton donor; for dehydratase activity" evidence="9">
    <location>
        <position position="1129"/>
    </location>
</feature>
<evidence type="ECO:0000313" key="13">
    <source>
        <dbReference type="EMBL" id="GAA2280163.1"/>
    </source>
</evidence>
<dbReference type="InterPro" id="IPR001227">
    <property type="entry name" value="Ac_transferase_dom_sf"/>
</dbReference>
<dbReference type="SMART" id="SM00826">
    <property type="entry name" value="PKS_DH"/>
    <property type="match status" value="2"/>
</dbReference>
<dbReference type="SMART" id="SM01294">
    <property type="entry name" value="PKS_PP_betabranch"/>
    <property type="match status" value="2"/>
</dbReference>
<feature type="region of interest" description="C-terminal hotdog fold" evidence="9">
    <location>
        <begin position="1068"/>
        <end position="1207"/>
    </location>
</feature>
<dbReference type="SUPFAM" id="SSF51735">
    <property type="entry name" value="NAD(P)-binding Rossmann-fold domains"/>
    <property type="match status" value="5"/>
</dbReference>
<feature type="region of interest" description="N-terminal hotdog fold" evidence="9">
    <location>
        <begin position="925"/>
        <end position="1055"/>
    </location>
</feature>
<dbReference type="Gene3D" id="3.40.50.720">
    <property type="entry name" value="NAD(P)-binding Rossmann-like Domain"/>
    <property type="match status" value="2"/>
</dbReference>
<dbReference type="InterPro" id="IPR020807">
    <property type="entry name" value="PKS_DH"/>
</dbReference>
<dbReference type="InterPro" id="IPR014030">
    <property type="entry name" value="Ketoacyl_synth_N"/>
</dbReference>
<dbReference type="SUPFAM" id="SSF47336">
    <property type="entry name" value="ACP-like"/>
    <property type="match status" value="2"/>
</dbReference>
<dbReference type="SUPFAM" id="SSF52151">
    <property type="entry name" value="FabD/lysophospholipase-like"/>
    <property type="match status" value="2"/>
</dbReference>
<dbReference type="InterPro" id="IPR011032">
    <property type="entry name" value="GroES-like_sf"/>
</dbReference>
<proteinExistence type="predicted"/>
<dbReference type="EMBL" id="BAAATR010000073">
    <property type="protein sequence ID" value="GAA2280163.1"/>
    <property type="molecule type" value="Genomic_DNA"/>
</dbReference>
<dbReference type="InterPro" id="IPR015083">
    <property type="entry name" value="NorB/c/GfsB-D-like_docking"/>
</dbReference>
<dbReference type="PROSITE" id="PS01162">
    <property type="entry name" value="QOR_ZETA_CRYSTAL"/>
    <property type="match status" value="1"/>
</dbReference>
<evidence type="ECO:0000256" key="3">
    <source>
        <dbReference type="ARBA" id="ARBA00022450"/>
    </source>
</evidence>
<dbReference type="InterPro" id="IPR055123">
    <property type="entry name" value="SpnB-like_Rossmann"/>
</dbReference>
<dbReference type="PANTHER" id="PTHR43775">
    <property type="entry name" value="FATTY ACID SYNTHASE"/>
    <property type="match status" value="1"/>
</dbReference>
<feature type="domain" description="PKS/mFAS DH" evidence="12">
    <location>
        <begin position="925"/>
        <end position="1207"/>
    </location>
</feature>
<dbReference type="InterPro" id="IPR050091">
    <property type="entry name" value="PKS_NRPS_Biosynth_Enz"/>
</dbReference>
<dbReference type="InterPro" id="IPR020806">
    <property type="entry name" value="PKS_PP-bd"/>
</dbReference>
<feature type="domain" description="Carrier" evidence="10">
    <location>
        <begin position="3748"/>
        <end position="3823"/>
    </location>
</feature>
<dbReference type="Gene3D" id="3.40.50.11460">
    <property type="match status" value="1"/>
</dbReference>
<dbReference type="CDD" id="cd05195">
    <property type="entry name" value="enoyl_red"/>
    <property type="match status" value="1"/>
</dbReference>
<dbReference type="Gene3D" id="3.90.180.10">
    <property type="entry name" value="Medium-chain alcohol dehydrogenases, catalytic domain"/>
    <property type="match status" value="1"/>
</dbReference>
<dbReference type="SMART" id="SM00829">
    <property type="entry name" value="PKS_ER"/>
    <property type="match status" value="1"/>
</dbReference>
<dbReference type="InterPro" id="IPR002202">
    <property type="entry name" value="HMG_CoA_Rdtase"/>
</dbReference>
<dbReference type="SUPFAM" id="SSF50129">
    <property type="entry name" value="GroES-like"/>
    <property type="match status" value="1"/>
</dbReference>
<dbReference type="Pfam" id="PF13602">
    <property type="entry name" value="ADH_zinc_N_2"/>
    <property type="match status" value="1"/>
</dbReference>
<feature type="active site" description="Proton donor; for dehydratase activity" evidence="9">
    <location>
        <position position="2856"/>
    </location>
</feature>
<dbReference type="InterPro" id="IPR016039">
    <property type="entry name" value="Thiolase-like"/>
</dbReference>
<evidence type="ECO:0000259" key="11">
    <source>
        <dbReference type="PROSITE" id="PS52004"/>
    </source>
</evidence>
<dbReference type="InterPro" id="IPR049552">
    <property type="entry name" value="PKS_DH_N"/>
</dbReference>
<dbReference type="InterPro" id="IPR036291">
    <property type="entry name" value="NAD(P)-bd_dom_sf"/>
</dbReference>
<dbReference type="InterPro" id="IPR020841">
    <property type="entry name" value="PKS_Beta-ketoAc_synthase_dom"/>
</dbReference>
<dbReference type="Pfam" id="PF08240">
    <property type="entry name" value="ADH_N"/>
    <property type="match status" value="1"/>
</dbReference>
<keyword evidence="7" id="KW-0511">Multifunctional enzyme</keyword>
<evidence type="ECO:0000256" key="8">
    <source>
        <dbReference type="ARBA" id="ARBA00023315"/>
    </source>
</evidence>
<dbReference type="PROSITE" id="PS52004">
    <property type="entry name" value="KS3_2"/>
    <property type="match status" value="2"/>
</dbReference>
<dbReference type="Pfam" id="PF00109">
    <property type="entry name" value="ketoacyl-synt"/>
    <property type="match status" value="2"/>
</dbReference>
<evidence type="ECO:0000256" key="1">
    <source>
        <dbReference type="ARBA" id="ARBA00001957"/>
    </source>
</evidence>
<keyword evidence="14" id="KW-1185">Reference proteome</keyword>
<evidence type="ECO:0000256" key="6">
    <source>
        <dbReference type="ARBA" id="ARBA00023194"/>
    </source>
</evidence>
<feature type="domain" description="Carrier" evidence="10">
    <location>
        <begin position="1674"/>
        <end position="1749"/>
    </location>
</feature>